<gene>
    <name evidence="2" type="ORF">L3Y34_015318</name>
</gene>
<feature type="compositionally biased region" description="Pro residues" evidence="1">
    <location>
        <begin position="93"/>
        <end position="112"/>
    </location>
</feature>
<protein>
    <submittedName>
        <fullName evidence="2">Uncharacterized protein</fullName>
    </submittedName>
</protein>
<accession>A0AAE9DW05</accession>
<evidence type="ECO:0000256" key="1">
    <source>
        <dbReference type="SAM" id="MobiDB-lite"/>
    </source>
</evidence>
<dbReference type="EMBL" id="CP090891">
    <property type="protein sequence ID" value="ULU11847.1"/>
    <property type="molecule type" value="Genomic_DNA"/>
</dbReference>
<dbReference type="Proteomes" id="UP000827892">
    <property type="component" value="Chromosome I"/>
</dbReference>
<name>A0AAE9DW05_CAEBR</name>
<feature type="compositionally biased region" description="Low complexity" evidence="1">
    <location>
        <begin position="77"/>
        <end position="92"/>
    </location>
</feature>
<sequence>MRNGIVHSACPRLIMQRISLCSVFLCSIFIGYSYGCLPNLTGGGSSSGRCCPPGPSCPQTNHCSASYVSPPVSGPTSYAVPPSYVQPPQQYAQPPPAAVPPPPSPKYPTPVQ</sequence>
<evidence type="ECO:0000313" key="2">
    <source>
        <dbReference type="EMBL" id="ULU11847.1"/>
    </source>
</evidence>
<dbReference type="AlphaFoldDB" id="A0AAE9DW05"/>
<evidence type="ECO:0000313" key="3">
    <source>
        <dbReference type="Proteomes" id="UP000827892"/>
    </source>
</evidence>
<feature type="region of interest" description="Disordered" evidence="1">
    <location>
        <begin position="69"/>
        <end position="112"/>
    </location>
</feature>
<reference evidence="2 3" key="1">
    <citation type="submission" date="2022-05" db="EMBL/GenBank/DDBJ databases">
        <title>Chromosome-level reference genomes for two strains of Caenorhabditis briggsae: an improved platform for comparative genomics.</title>
        <authorList>
            <person name="Stevens L."/>
            <person name="Andersen E.C."/>
        </authorList>
    </citation>
    <scope>NUCLEOTIDE SEQUENCE [LARGE SCALE GENOMIC DNA]</scope>
    <source>
        <strain evidence="2">QX1410_ONT</strain>
        <tissue evidence="2">Whole-organism</tissue>
    </source>
</reference>
<organism evidence="2 3">
    <name type="scientific">Caenorhabditis briggsae</name>
    <dbReference type="NCBI Taxonomy" id="6238"/>
    <lineage>
        <taxon>Eukaryota</taxon>
        <taxon>Metazoa</taxon>
        <taxon>Ecdysozoa</taxon>
        <taxon>Nematoda</taxon>
        <taxon>Chromadorea</taxon>
        <taxon>Rhabditida</taxon>
        <taxon>Rhabditina</taxon>
        <taxon>Rhabditomorpha</taxon>
        <taxon>Rhabditoidea</taxon>
        <taxon>Rhabditidae</taxon>
        <taxon>Peloderinae</taxon>
        <taxon>Caenorhabditis</taxon>
    </lineage>
</organism>
<proteinExistence type="predicted"/>